<proteinExistence type="predicted"/>
<sequence>MTAATGTRVFFVESTAHWEALQRERAQFHHSSTPSLSSERSFTPSSRKQQHATKSTSKGDALASRFTLAAGKPGSRRRKRWDNNHLKDNPAAILFPEDLKPPGHQHSTSRILHFQGQLEDGVEDDTIAIDDIGDTDIENNYNDLSVTDLPSLTRQMRYGLKRQHIPEGWVSYYEQQLLEFLSQMRLQCQQQTKQHTSEQNDNTLIWEIEDSYLRWLVHAICRYHNVNSYSETTSDGRRITFAKFIDDQQLEQPHMSFLEYINK</sequence>
<gene>
    <name evidence="2" type="ORF">BCR42DRAFT_406073</name>
</gene>
<dbReference type="AlphaFoldDB" id="A0A1X2IVZ8"/>
<accession>A0A1X2IVZ8</accession>
<evidence type="ECO:0000313" key="2">
    <source>
        <dbReference type="EMBL" id="ORZ22381.1"/>
    </source>
</evidence>
<dbReference type="GO" id="GO:0003676">
    <property type="term" value="F:nucleic acid binding"/>
    <property type="evidence" value="ECO:0007669"/>
    <property type="project" value="InterPro"/>
</dbReference>
<dbReference type="InterPro" id="IPR036867">
    <property type="entry name" value="R3H_dom_sf"/>
</dbReference>
<protein>
    <recommendedName>
        <fullName evidence="4">R3H domain-containing protein</fullName>
    </recommendedName>
</protein>
<organism evidence="2 3">
    <name type="scientific">Absidia repens</name>
    <dbReference type="NCBI Taxonomy" id="90262"/>
    <lineage>
        <taxon>Eukaryota</taxon>
        <taxon>Fungi</taxon>
        <taxon>Fungi incertae sedis</taxon>
        <taxon>Mucoromycota</taxon>
        <taxon>Mucoromycotina</taxon>
        <taxon>Mucoromycetes</taxon>
        <taxon>Mucorales</taxon>
        <taxon>Cunninghamellaceae</taxon>
        <taxon>Absidia</taxon>
    </lineage>
</organism>
<dbReference type="OrthoDB" id="10256743at2759"/>
<dbReference type="PANTHER" id="PTHR32019">
    <property type="entry name" value="R3H DOMAIN-CONTAINING PROTEIN 4"/>
    <property type="match status" value="1"/>
</dbReference>
<keyword evidence="3" id="KW-1185">Reference proteome</keyword>
<reference evidence="2 3" key="1">
    <citation type="submission" date="2016-07" db="EMBL/GenBank/DDBJ databases">
        <title>Pervasive Adenine N6-methylation of Active Genes in Fungi.</title>
        <authorList>
            <consortium name="DOE Joint Genome Institute"/>
            <person name="Mondo S.J."/>
            <person name="Dannebaum R.O."/>
            <person name="Kuo R.C."/>
            <person name="Labutti K."/>
            <person name="Haridas S."/>
            <person name="Kuo A."/>
            <person name="Salamov A."/>
            <person name="Ahrendt S.R."/>
            <person name="Lipzen A."/>
            <person name="Sullivan W."/>
            <person name="Andreopoulos W.B."/>
            <person name="Clum A."/>
            <person name="Lindquist E."/>
            <person name="Daum C."/>
            <person name="Ramamoorthy G.K."/>
            <person name="Gryganskyi A."/>
            <person name="Culley D."/>
            <person name="Magnuson J.K."/>
            <person name="James T.Y."/>
            <person name="O'Malley M.A."/>
            <person name="Stajich J.E."/>
            <person name="Spatafora J.W."/>
            <person name="Visel A."/>
            <person name="Grigoriev I.V."/>
        </authorList>
    </citation>
    <scope>NUCLEOTIDE SEQUENCE [LARGE SCALE GENOMIC DNA]</scope>
    <source>
        <strain evidence="2 3">NRRL 1336</strain>
    </source>
</reference>
<feature type="region of interest" description="Disordered" evidence="1">
    <location>
        <begin position="26"/>
        <end position="87"/>
    </location>
</feature>
<feature type="compositionally biased region" description="Polar residues" evidence="1">
    <location>
        <begin position="29"/>
        <end position="58"/>
    </location>
</feature>
<evidence type="ECO:0008006" key="4">
    <source>
        <dbReference type="Google" id="ProtNLM"/>
    </source>
</evidence>
<evidence type="ECO:0000313" key="3">
    <source>
        <dbReference type="Proteomes" id="UP000193560"/>
    </source>
</evidence>
<evidence type="ECO:0000256" key="1">
    <source>
        <dbReference type="SAM" id="MobiDB-lite"/>
    </source>
</evidence>
<dbReference type="EMBL" id="MCGE01000004">
    <property type="protein sequence ID" value="ORZ22381.1"/>
    <property type="molecule type" value="Genomic_DNA"/>
</dbReference>
<dbReference type="CDD" id="cd02325">
    <property type="entry name" value="R3H"/>
    <property type="match status" value="1"/>
</dbReference>
<dbReference type="Proteomes" id="UP000193560">
    <property type="component" value="Unassembled WGS sequence"/>
</dbReference>
<dbReference type="InterPro" id="IPR039629">
    <property type="entry name" value="R3HDM4"/>
</dbReference>
<dbReference type="PANTHER" id="PTHR32019:SF2">
    <property type="entry name" value="R3H DOMAIN-CONTAINING PROTEIN 4"/>
    <property type="match status" value="1"/>
</dbReference>
<comment type="caution">
    <text evidence="2">The sequence shown here is derived from an EMBL/GenBank/DDBJ whole genome shotgun (WGS) entry which is preliminary data.</text>
</comment>
<dbReference type="SUPFAM" id="SSF82708">
    <property type="entry name" value="R3H domain"/>
    <property type="match status" value="1"/>
</dbReference>
<name>A0A1X2IVZ8_9FUNG</name>